<reference evidence="2 3" key="1">
    <citation type="submission" date="2018-10" db="EMBL/GenBank/DDBJ databases">
        <title>Genome assembly for a Yunnan-Guizhou Plateau 3E fish, Anabarilius grahami (Regan), and its evolutionary and genetic applications.</title>
        <authorList>
            <person name="Jiang W."/>
        </authorList>
    </citation>
    <scope>NUCLEOTIDE SEQUENCE [LARGE SCALE GENOMIC DNA]</scope>
    <source>
        <strain evidence="2">AG-KIZ</strain>
        <tissue evidence="2">Muscle</tissue>
    </source>
</reference>
<dbReference type="AlphaFoldDB" id="A0A3N0YA03"/>
<gene>
    <name evidence="2" type="ORF">DPX16_5609</name>
</gene>
<sequence>MVEREGGFGEGRGRHRAGEGHGIGRACHSGDKGGRSQGGALTDLLGGALGQTDVDLCGIEERGDTGESEDRGGTGEKEEPSGDKEVELKSKNQDNERPSWS</sequence>
<protein>
    <submittedName>
        <fullName evidence="2">Uncharacterized protein</fullName>
    </submittedName>
</protein>
<feature type="compositionally biased region" description="Basic and acidic residues" evidence="1">
    <location>
        <begin position="59"/>
        <end position="101"/>
    </location>
</feature>
<feature type="compositionally biased region" description="Low complexity" evidence="1">
    <location>
        <begin position="38"/>
        <end position="53"/>
    </location>
</feature>
<dbReference type="EMBL" id="RJVU01048958">
    <property type="protein sequence ID" value="ROL43056.1"/>
    <property type="molecule type" value="Genomic_DNA"/>
</dbReference>
<feature type="region of interest" description="Disordered" evidence="1">
    <location>
        <begin position="1"/>
        <end position="101"/>
    </location>
</feature>
<evidence type="ECO:0000313" key="2">
    <source>
        <dbReference type="EMBL" id="ROL43056.1"/>
    </source>
</evidence>
<keyword evidence="3" id="KW-1185">Reference proteome</keyword>
<dbReference type="Proteomes" id="UP000281406">
    <property type="component" value="Unassembled WGS sequence"/>
</dbReference>
<comment type="caution">
    <text evidence="2">The sequence shown here is derived from an EMBL/GenBank/DDBJ whole genome shotgun (WGS) entry which is preliminary data.</text>
</comment>
<accession>A0A3N0YA03</accession>
<organism evidence="2 3">
    <name type="scientific">Anabarilius grahami</name>
    <name type="common">Kanglang fish</name>
    <name type="synonym">Barilius grahami</name>
    <dbReference type="NCBI Taxonomy" id="495550"/>
    <lineage>
        <taxon>Eukaryota</taxon>
        <taxon>Metazoa</taxon>
        <taxon>Chordata</taxon>
        <taxon>Craniata</taxon>
        <taxon>Vertebrata</taxon>
        <taxon>Euteleostomi</taxon>
        <taxon>Actinopterygii</taxon>
        <taxon>Neopterygii</taxon>
        <taxon>Teleostei</taxon>
        <taxon>Ostariophysi</taxon>
        <taxon>Cypriniformes</taxon>
        <taxon>Xenocyprididae</taxon>
        <taxon>Xenocypridinae</taxon>
        <taxon>Xenocypridinae incertae sedis</taxon>
        <taxon>Anabarilius</taxon>
    </lineage>
</organism>
<name>A0A3N0YA03_ANAGA</name>
<evidence type="ECO:0000313" key="3">
    <source>
        <dbReference type="Proteomes" id="UP000281406"/>
    </source>
</evidence>
<evidence type="ECO:0000256" key="1">
    <source>
        <dbReference type="SAM" id="MobiDB-lite"/>
    </source>
</evidence>
<proteinExistence type="predicted"/>